<dbReference type="NCBIfam" id="TIGR03037">
    <property type="entry name" value="anthran_nbaC"/>
    <property type="match status" value="1"/>
</dbReference>
<sequence>MPLSNPINLVEWTKTNAHLLRPPVNNHCIYDGDVTVMILGGPNDRTDYHVNETPEWFYQYRGSMNLNVIDPSDDNKFKTIEIRQGEMFLLPGGTPHNPVRFADTAGVVIEQKRPEGSVDRLRWYCQDCRHLVREVSFHLRDLGTEIKNAVLEFKNSGEGRRCKECGTLCAVSH</sequence>
<dbReference type="GO" id="GO:0034354">
    <property type="term" value="P:'de novo' NAD+ biosynthetic process from L-tryptophan"/>
    <property type="evidence" value="ECO:0007669"/>
    <property type="project" value="UniProtKB-UniRule"/>
</dbReference>
<dbReference type="GO" id="GO:0005737">
    <property type="term" value="C:cytoplasm"/>
    <property type="evidence" value="ECO:0007669"/>
    <property type="project" value="UniProtKB-SubCell"/>
</dbReference>
<comment type="similarity">
    <text evidence="8">Belongs to the 3-HAO family.</text>
</comment>
<feature type="binding site" evidence="8">
    <location>
        <position position="128"/>
    </location>
    <ligand>
        <name>a divalent metal cation</name>
        <dbReference type="ChEBI" id="CHEBI:60240"/>
    </ligand>
</feature>
<comment type="cofactor">
    <cofactor evidence="1 8">
        <name>Fe(2+)</name>
        <dbReference type="ChEBI" id="CHEBI:29033"/>
    </cofactor>
</comment>
<keyword evidence="4 8" id="KW-0479">Metal-binding</keyword>
<dbReference type="Gene3D" id="2.60.120.10">
    <property type="entry name" value="Jelly Rolls"/>
    <property type="match status" value="1"/>
</dbReference>
<dbReference type="Proteomes" id="UP000053342">
    <property type="component" value="Unassembled WGS sequence"/>
</dbReference>
<dbReference type="CDD" id="cd06123">
    <property type="entry name" value="cupin_HAO"/>
    <property type="match status" value="1"/>
</dbReference>
<organism evidence="9 10">
    <name type="scientific">Exophiala oligosperma</name>
    <dbReference type="NCBI Taxonomy" id="215243"/>
    <lineage>
        <taxon>Eukaryota</taxon>
        <taxon>Fungi</taxon>
        <taxon>Dikarya</taxon>
        <taxon>Ascomycota</taxon>
        <taxon>Pezizomycotina</taxon>
        <taxon>Eurotiomycetes</taxon>
        <taxon>Chaetothyriomycetidae</taxon>
        <taxon>Chaetothyriales</taxon>
        <taxon>Herpotrichiellaceae</taxon>
        <taxon>Exophiala</taxon>
    </lineage>
</organism>
<feature type="binding site" evidence="8">
    <location>
        <position position="49"/>
    </location>
    <ligand>
        <name>Fe cation</name>
        <dbReference type="ChEBI" id="CHEBI:24875"/>
        <note>catalytic</note>
    </ligand>
</feature>
<comment type="subcellular location">
    <subcellularLocation>
        <location evidence="8">Cytoplasm</location>
    </subcellularLocation>
</comment>
<dbReference type="OrthoDB" id="204928at2759"/>
<keyword evidence="3 8" id="KW-0662">Pyridine nucleotide biosynthesis</keyword>
<comment type="pathway">
    <text evidence="8">Cofactor biosynthesis; NAD(+) biosynthesis; quinolinate from L-kynurenine: step 3/3.</text>
</comment>
<evidence type="ECO:0000256" key="7">
    <source>
        <dbReference type="ARBA" id="ARBA00023004"/>
    </source>
</evidence>
<dbReference type="GO" id="GO:0000334">
    <property type="term" value="F:3-hydroxyanthranilate 3,4-dioxygenase activity"/>
    <property type="evidence" value="ECO:0007669"/>
    <property type="project" value="UniProtKB-UniRule"/>
</dbReference>
<dbReference type="InterPro" id="IPR011051">
    <property type="entry name" value="RmlC_Cupin_sf"/>
</dbReference>
<dbReference type="EC" id="1.13.11.6" evidence="8"/>
<keyword evidence="8" id="KW-0963">Cytoplasm</keyword>
<proteinExistence type="inferred from homology"/>
<feature type="binding site" evidence="8">
    <location>
        <position position="110"/>
    </location>
    <ligand>
        <name>substrate</name>
    </ligand>
</feature>
<keyword evidence="6 8" id="KW-0560">Oxidoreductase</keyword>
<evidence type="ECO:0000313" key="9">
    <source>
        <dbReference type="EMBL" id="KIW41673.1"/>
    </source>
</evidence>
<dbReference type="HAMAP" id="MF_00825">
    <property type="entry name" value="3_HAO"/>
    <property type="match status" value="1"/>
</dbReference>
<dbReference type="GO" id="GO:0043420">
    <property type="term" value="P:anthranilate metabolic process"/>
    <property type="evidence" value="ECO:0007669"/>
    <property type="project" value="UniProtKB-UniRule"/>
</dbReference>
<dbReference type="GO" id="GO:0019805">
    <property type="term" value="P:quinolinate biosynthetic process"/>
    <property type="evidence" value="ECO:0007669"/>
    <property type="project" value="UniProtKB-UniRule"/>
</dbReference>
<evidence type="ECO:0000256" key="5">
    <source>
        <dbReference type="ARBA" id="ARBA00022964"/>
    </source>
</evidence>
<dbReference type="STRING" id="215243.A0A0D2DF38"/>
<dbReference type="GO" id="GO:0006569">
    <property type="term" value="P:L-tryptophan catabolic process"/>
    <property type="evidence" value="ECO:0007669"/>
    <property type="project" value="UniProtKB-UniRule"/>
</dbReference>
<evidence type="ECO:0000256" key="3">
    <source>
        <dbReference type="ARBA" id="ARBA00022642"/>
    </source>
</evidence>
<feature type="binding site" evidence="8">
    <location>
        <position position="55"/>
    </location>
    <ligand>
        <name>substrate</name>
    </ligand>
</feature>
<feature type="binding site" evidence="8">
    <location>
        <position position="125"/>
    </location>
    <ligand>
        <name>a divalent metal cation</name>
        <dbReference type="ChEBI" id="CHEBI:60240"/>
    </ligand>
</feature>
<feature type="binding site" evidence="8">
    <location>
        <position position="165"/>
    </location>
    <ligand>
        <name>a divalent metal cation</name>
        <dbReference type="ChEBI" id="CHEBI:60240"/>
    </ligand>
</feature>
<dbReference type="HOGENOM" id="CLU_095765_0_0_1"/>
<evidence type="ECO:0000256" key="1">
    <source>
        <dbReference type="ARBA" id="ARBA00001954"/>
    </source>
</evidence>
<evidence type="ECO:0000313" key="10">
    <source>
        <dbReference type="Proteomes" id="UP000053342"/>
    </source>
</evidence>
<evidence type="ECO:0000256" key="8">
    <source>
        <dbReference type="HAMAP-Rule" id="MF_03019"/>
    </source>
</evidence>
<dbReference type="EMBL" id="KN847337">
    <property type="protein sequence ID" value="KIW41673.1"/>
    <property type="molecule type" value="Genomic_DNA"/>
</dbReference>
<dbReference type="AlphaFoldDB" id="A0A0D2DF38"/>
<keyword evidence="7 8" id="KW-0408">Iron</keyword>
<evidence type="ECO:0000256" key="6">
    <source>
        <dbReference type="ARBA" id="ARBA00023002"/>
    </source>
</evidence>
<dbReference type="GeneID" id="27359283"/>
<feature type="binding site" evidence="8">
    <location>
        <position position="96"/>
    </location>
    <ligand>
        <name>Fe cation</name>
        <dbReference type="ChEBI" id="CHEBI:24875"/>
        <note>catalytic</note>
    </ligand>
</feature>
<dbReference type="RefSeq" id="XP_016261889.1">
    <property type="nucleotide sequence ID" value="XM_016408409.1"/>
</dbReference>
<accession>A0A0D2DF38</accession>
<feature type="binding site" evidence="8">
    <location>
        <position position="55"/>
    </location>
    <ligand>
        <name>Fe cation</name>
        <dbReference type="ChEBI" id="CHEBI:24875"/>
        <note>catalytic</note>
    </ligand>
</feature>
<dbReference type="GO" id="GO:0008198">
    <property type="term" value="F:ferrous iron binding"/>
    <property type="evidence" value="ECO:0007669"/>
    <property type="project" value="UniProtKB-UniRule"/>
</dbReference>
<dbReference type="SUPFAM" id="SSF51182">
    <property type="entry name" value="RmlC-like cupins"/>
    <property type="match status" value="1"/>
</dbReference>
<feature type="binding site" evidence="8">
    <location>
        <position position="162"/>
    </location>
    <ligand>
        <name>a divalent metal cation</name>
        <dbReference type="ChEBI" id="CHEBI:60240"/>
    </ligand>
</feature>
<reference evidence="9 10" key="1">
    <citation type="submission" date="2015-01" db="EMBL/GenBank/DDBJ databases">
        <title>The Genome Sequence of Exophiala oligosperma CBS72588.</title>
        <authorList>
            <consortium name="The Broad Institute Genomics Platform"/>
            <person name="Cuomo C."/>
            <person name="de Hoog S."/>
            <person name="Gorbushina A."/>
            <person name="Stielow B."/>
            <person name="Teixiera M."/>
            <person name="Abouelleil A."/>
            <person name="Chapman S.B."/>
            <person name="Priest M."/>
            <person name="Young S.K."/>
            <person name="Wortman J."/>
            <person name="Nusbaum C."/>
            <person name="Birren B."/>
        </authorList>
    </citation>
    <scope>NUCLEOTIDE SEQUENCE [LARGE SCALE GENOMIC DNA]</scope>
    <source>
        <strain evidence="9 10">CBS 72588</strain>
    </source>
</reference>
<evidence type="ECO:0000256" key="4">
    <source>
        <dbReference type="ARBA" id="ARBA00022723"/>
    </source>
</evidence>
<protein>
    <recommendedName>
        <fullName evidence="8">3-hydroxyanthranilate 3,4-dioxygenase</fullName>
        <ecNumber evidence="8">1.13.11.6</ecNumber>
    </recommendedName>
    <alternativeName>
        <fullName evidence="8">3-hydroxyanthranilate oxygenase</fullName>
        <shortName evidence="8">3-HAO</shortName>
    </alternativeName>
    <alternativeName>
        <fullName evidence="8">3-hydroxyanthranilic acid dioxygenase</fullName>
        <shortName evidence="8">HAD</shortName>
    </alternativeName>
    <alternativeName>
        <fullName evidence="8">Biosynthesis of nicotinic acid protein 1</fullName>
    </alternativeName>
</protein>
<feature type="binding site" evidence="8">
    <location>
        <position position="45"/>
    </location>
    <ligand>
        <name>O2</name>
        <dbReference type="ChEBI" id="CHEBI:15379"/>
    </ligand>
</feature>
<keyword evidence="5 8" id="KW-0223">Dioxygenase</keyword>
<evidence type="ECO:0000256" key="2">
    <source>
        <dbReference type="ARBA" id="ARBA00002752"/>
    </source>
</evidence>
<comment type="function">
    <text evidence="2 8">Catalyzes the oxidative ring opening of 3-hydroxyanthranilate to 2-amino-3-carboxymuconate semialdehyde, which spontaneously cyclizes to quinolinate.</text>
</comment>
<gene>
    <name evidence="8" type="primary">BNA1</name>
    <name evidence="9" type="ORF">PV06_07209</name>
</gene>
<dbReference type="PANTHER" id="PTHR15497:SF1">
    <property type="entry name" value="3-HYDROXYANTHRANILATE 3,4-DIOXYGENASE"/>
    <property type="match status" value="1"/>
</dbReference>
<dbReference type="UniPathway" id="UPA00253">
    <property type="reaction ID" value="UER00330"/>
</dbReference>
<dbReference type="InterPro" id="IPR010329">
    <property type="entry name" value="3hydroanth_dOase"/>
</dbReference>
<keyword evidence="10" id="KW-1185">Reference proteome</keyword>
<dbReference type="Pfam" id="PF06052">
    <property type="entry name" value="3-HAO"/>
    <property type="match status" value="1"/>
</dbReference>
<name>A0A0D2DF38_9EURO</name>
<dbReference type="InterPro" id="IPR014710">
    <property type="entry name" value="RmlC-like_jellyroll"/>
</dbReference>
<dbReference type="PANTHER" id="PTHR15497">
    <property type="entry name" value="3-HYDROXYANTHRANILATE 3,4-DIOXYGENASE"/>
    <property type="match status" value="1"/>
</dbReference>
<comment type="catalytic activity">
    <reaction evidence="8">
        <text>3-hydroxyanthranilate + O2 = (2Z,4Z)-2-amino-3-carboxymuconate 6-semialdehyde</text>
        <dbReference type="Rhea" id="RHEA:17953"/>
        <dbReference type="ChEBI" id="CHEBI:15379"/>
        <dbReference type="ChEBI" id="CHEBI:36559"/>
        <dbReference type="ChEBI" id="CHEBI:77612"/>
        <dbReference type="EC" id="1.13.11.6"/>
    </reaction>
</comment>
<feature type="binding site" evidence="8">
    <location>
        <position position="100"/>
    </location>
    <ligand>
        <name>substrate</name>
    </ligand>
</feature>
<dbReference type="VEuPathDB" id="FungiDB:PV06_07209"/>